<proteinExistence type="predicted"/>
<gene>
    <name evidence="1" type="ORF">RGR602_CH03048</name>
</gene>
<keyword evidence="2" id="KW-1185">Reference proteome</keyword>
<accession>A0A0B4X6L5</accession>
<sequence length="205" mass="23353">MLQIIGEAILERKFIDDYAHLHSSGVYGFGGRHLPEVLPHLMAFKPESLIDYGAGRSRIAERLGKKAGIRDVVAFDPAIPDRATPPNRRFSVVVSFDVLEHIPEEEMDAVLREMATLAPNALHVIDTRPAKATLSDGRNAHVSQHDEEWWLERLSHFWPGTVPFAMKRGRVGIKTWQNSLPRWKHNMIVQREKIAMKLRKKIGIN</sequence>
<protein>
    <submittedName>
        <fullName evidence="1">SAM-dependent methyltransferase protein</fullName>
    </submittedName>
</protein>
<evidence type="ECO:0000313" key="1">
    <source>
        <dbReference type="EMBL" id="AJD42365.1"/>
    </source>
</evidence>
<dbReference type="Pfam" id="PF13489">
    <property type="entry name" value="Methyltransf_23"/>
    <property type="match status" value="1"/>
</dbReference>
<evidence type="ECO:0000313" key="2">
    <source>
        <dbReference type="Proteomes" id="UP000031368"/>
    </source>
</evidence>
<dbReference type="GO" id="GO:0032259">
    <property type="term" value="P:methylation"/>
    <property type="evidence" value="ECO:0007669"/>
    <property type="project" value="UniProtKB-KW"/>
</dbReference>
<dbReference type="Proteomes" id="UP000031368">
    <property type="component" value="Chromosome"/>
</dbReference>
<dbReference type="EMBL" id="CP006877">
    <property type="protein sequence ID" value="AJD42365.1"/>
    <property type="molecule type" value="Genomic_DNA"/>
</dbReference>
<dbReference type="GO" id="GO:0008168">
    <property type="term" value="F:methyltransferase activity"/>
    <property type="evidence" value="ECO:0007669"/>
    <property type="project" value="UniProtKB-KW"/>
</dbReference>
<name>A0A0B4X6L5_9HYPH</name>
<dbReference type="InterPro" id="IPR029063">
    <property type="entry name" value="SAM-dependent_MTases_sf"/>
</dbReference>
<keyword evidence="1" id="KW-0489">Methyltransferase</keyword>
<keyword evidence="1" id="KW-0808">Transferase</keyword>
<dbReference type="AlphaFoldDB" id="A0A0B4X6L5"/>
<organism evidence="1 2">
    <name type="scientific">Rhizobium gallicum bv. gallicum R602sp</name>
    <dbReference type="NCBI Taxonomy" id="1041138"/>
    <lineage>
        <taxon>Bacteria</taxon>
        <taxon>Pseudomonadati</taxon>
        <taxon>Pseudomonadota</taxon>
        <taxon>Alphaproteobacteria</taxon>
        <taxon>Hyphomicrobiales</taxon>
        <taxon>Rhizobiaceae</taxon>
        <taxon>Rhizobium/Agrobacterium group</taxon>
        <taxon>Rhizobium</taxon>
    </lineage>
</organism>
<dbReference type="SUPFAM" id="SSF53335">
    <property type="entry name" value="S-adenosyl-L-methionine-dependent methyltransferases"/>
    <property type="match status" value="1"/>
</dbReference>
<dbReference type="HOGENOM" id="CLU_1325671_0_0_5"/>
<reference evidence="1 2" key="1">
    <citation type="submission" date="2013-11" db="EMBL/GenBank/DDBJ databases">
        <title>Complete genome sequence of Rhizobium gallicum bv. gallicum R602.</title>
        <authorList>
            <person name="Bustos P."/>
            <person name="Santamaria R.I."/>
            <person name="Lozano L."/>
            <person name="Acosta J.L."/>
            <person name="Ormeno-Orrillo E."/>
            <person name="Rogel M.A."/>
            <person name="Romero D."/>
            <person name="Cevallos M.A."/>
            <person name="Martinez-Romero E."/>
            <person name="Gonzalez V."/>
        </authorList>
    </citation>
    <scope>NUCLEOTIDE SEQUENCE [LARGE SCALE GENOMIC DNA]</scope>
    <source>
        <strain evidence="1 2">R602</strain>
    </source>
</reference>
<dbReference type="Gene3D" id="3.40.50.150">
    <property type="entry name" value="Vaccinia Virus protein VP39"/>
    <property type="match status" value="1"/>
</dbReference>
<dbReference type="KEGG" id="rga:RGR602_CH03048"/>